<feature type="compositionally biased region" description="Acidic residues" evidence="1">
    <location>
        <begin position="88"/>
        <end position="105"/>
    </location>
</feature>
<reference evidence="3 4" key="1">
    <citation type="submission" date="2024-04" db="EMBL/GenBank/DDBJ databases">
        <title>The reference genome of an endangered Asteraceae, Deinandra increscens subsp. villosa, native to the Central Coast of California.</title>
        <authorList>
            <person name="Guilliams M."/>
            <person name="Hasenstab-Lehman K."/>
            <person name="Meyer R."/>
            <person name="Mcevoy S."/>
        </authorList>
    </citation>
    <scope>NUCLEOTIDE SEQUENCE [LARGE SCALE GENOMIC DNA]</scope>
    <source>
        <tissue evidence="3">Leaf</tissue>
    </source>
</reference>
<dbReference type="Proteomes" id="UP001408789">
    <property type="component" value="Unassembled WGS sequence"/>
</dbReference>
<evidence type="ECO:0000313" key="4">
    <source>
        <dbReference type="Proteomes" id="UP001408789"/>
    </source>
</evidence>
<sequence>MGHIQVSWENVAPFQFDSQAGWSTQTDTQQYNPWCDSRAGPSTQTGTQDYTHWNYSRAGPSTQVDPTTELDAYESRNDNSSDGNITEDTQESEEPPSEEESDVELELPASEEYQAGIGGGFSQEHVDNVVDDDAEMAPCRLPDYDDEDDMDIWSFGVEEIRLGMYFQSKDEVMFVVRQWNVARSRELWVTDSKPTTWKAKCKSVQPSRNPNLDEKQYSSSCRWRVGAVKKKNHSMWQITTWTNQHSCYPTVVRNNNRSLRSVDVAKHIFPQIKNDLTFPVKQIQTFIKDKLHVDINYSKGWVARRKAIEMIHGSWDSNFHELPSYVAALQDSNPGTHLSGWIERLLRFRWKEITQCGQSEQRYPWTILPPQFIDMLSMTPNFSALPFAIGIKEQYVNRLSFEDAPSHSARAIRATIQRLQHNDFDWLPYEKDLESLPDECMSGSASWLCQCFLILWEIAEFYDPDRVLRQFGITQDIPRNIQLTKTEHKKLHQTKKIGTTRTDWRNRHARYIDSWNSRRNFRYPGVRIPGAPTHVSAYLEWYRERTVTYIIDPRVHHEGPSVPQEVPSQYLSGVQNMYNTAGQMLGYTGDWGRSPYPSHFQPSPVDQGWNEFEPRRYRQRMSRKGRGGTHDTAGASGSRQDEQQDVFTQTTCPGDMGPPPYTAQEHDFRGEGQSSGYEDLAASIFGVSPSPYYVHAPTPEGTFDLNNNSD</sequence>
<evidence type="ECO:0000256" key="1">
    <source>
        <dbReference type="SAM" id="MobiDB-lite"/>
    </source>
</evidence>
<organism evidence="3 4">
    <name type="scientific">Deinandra increscens subsp. villosa</name>
    <dbReference type="NCBI Taxonomy" id="3103831"/>
    <lineage>
        <taxon>Eukaryota</taxon>
        <taxon>Viridiplantae</taxon>
        <taxon>Streptophyta</taxon>
        <taxon>Embryophyta</taxon>
        <taxon>Tracheophyta</taxon>
        <taxon>Spermatophyta</taxon>
        <taxon>Magnoliopsida</taxon>
        <taxon>eudicotyledons</taxon>
        <taxon>Gunneridae</taxon>
        <taxon>Pentapetalae</taxon>
        <taxon>asterids</taxon>
        <taxon>campanulids</taxon>
        <taxon>Asterales</taxon>
        <taxon>Asteraceae</taxon>
        <taxon>Asteroideae</taxon>
        <taxon>Heliantheae alliance</taxon>
        <taxon>Madieae</taxon>
        <taxon>Madiinae</taxon>
        <taxon>Deinandra</taxon>
    </lineage>
</organism>
<dbReference type="InterPro" id="IPR019557">
    <property type="entry name" value="AminoTfrase-like_pln_mobile"/>
</dbReference>
<dbReference type="EMBL" id="JBCNJP010000010">
    <property type="protein sequence ID" value="KAK9071856.1"/>
    <property type="molecule type" value="Genomic_DNA"/>
</dbReference>
<gene>
    <name evidence="3" type="ORF">SSX86_008286</name>
</gene>
<dbReference type="Pfam" id="PF10536">
    <property type="entry name" value="PMD"/>
    <property type="match status" value="1"/>
</dbReference>
<dbReference type="AlphaFoldDB" id="A0AAP0DCA2"/>
<name>A0AAP0DCA2_9ASTR</name>
<evidence type="ECO:0000259" key="2">
    <source>
        <dbReference type="Pfam" id="PF10536"/>
    </source>
</evidence>
<evidence type="ECO:0000313" key="3">
    <source>
        <dbReference type="EMBL" id="KAK9071856.1"/>
    </source>
</evidence>
<protein>
    <recommendedName>
        <fullName evidence="2">Aminotransferase-like plant mobile domain-containing protein</fullName>
    </recommendedName>
</protein>
<feature type="region of interest" description="Disordered" evidence="1">
    <location>
        <begin position="19"/>
        <end position="105"/>
    </location>
</feature>
<feature type="domain" description="Aminotransferase-like plant mobile" evidence="2">
    <location>
        <begin position="405"/>
        <end position="543"/>
    </location>
</feature>
<dbReference type="PANTHER" id="PTHR31973:SF187">
    <property type="entry name" value="MUTATOR TRANSPOSASE MUDRA PROTEIN"/>
    <property type="match status" value="1"/>
</dbReference>
<accession>A0AAP0DCA2</accession>
<feature type="region of interest" description="Disordered" evidence="1">
    <location>
        <begin position="620"/>
        <end position="675"/>
    </location>
</feature>
<feature type="compositionally biased region" description="Polar residues" evidence="1">
    <location>
        <begin position="19"/>
        <end position="32"/>
    </location>
</feature>
<dbReference type="PANTHER" id="PTHR31973">
    <property type="entry name" value="POLYPROTEIN, PUTATIVE-RELATED"/>
    <property type="match status" value="1"/>
</dbReference>
<comment type="caution">
    <text evidence="3">The sequence shown here is derived from an EMBL/GenBank/DDBJ whole genome shotgun (WGS) entry which is preliminary data.</text>
</comment>
<keyword evidence="4" id="KW-1185">Reference proteome</keyword>
<proteinExistence type="predicted"/>
<feature type="compositionally biased region" description="Polar residues" evidence="1">
    <location>
        <begin position="40"/>
        <end position="66"/>
    </location>
</feature>